<dbReference type="EMBL" id="BARV01005773">
    <property type="protein sequence ID" value="GAI17600.1"/>
    <property type="molecule type" value="Genomic_DNA"/>
</dbReference>
<dbReference type="Pfam" id="PF02615">
    <property type="entry name" value="Ldh_2"/>
    <property type="match status" value="1"/>
</dbReference>
<dbReference type="GO" id="GO:0016491">
    <property type="term" value="F:oxidoreductase activity"/>
    <property type="evidence" value="ECO:0007669"/>
    <property type="project" value="UniProtKB-KW"/>
</dbReference>
<dbReference type="PANTHER" id="PTHR11091:SF0">
    <property type="entry name" value="MALATE DEHYDROGENASE"/>
    <property type="match status" value="1"/>
</dbReference>
<sequence>GQIAGTFAMGVAIKKAKQSGLSMVGCYNMYHVGRLADYVAMASREGLVAVAFCNGGGPNVAPYGGRERVIGTNPIACSVPSSFGRSIQIDFASAASAEGKLKVARNKGERVREGILVDKHGNPSTDPNDFYDGGSILPIGEHKGSALGLMMEVLGGIFTGGRCSVFEDYVEGNGILFFVMRPDLFRERADFDKDIELLYTAVTGSKKAAGFEKLLFPGEPEVEHRGKSLQEGINLDDKTWDTVSGIGDSLNVSFKAASINR</sequence>
<proteinExistence type="inferred from homology"/>
<evidence type="ECO:0000313" key="3">
    <source>
        <dbReference type="EMBL" id="GAI17600.1"/>
    </source>
</evidence>
<dbReference type="AlphaFoldDB" id="X1MSE2"/>
<dbReference type="SUPFAM" id="SSF89733">
    <property type="entry name" value="L-sulfolactate dehydrogenase-like"/>
    <property type="match status" value="1"/>
</dbReference>
<accession>X1MSE2</accession>
<evidence type="ECO:0000256" key="2">
    <source>
        <dbReference type="ARBA" id="ARBA00023002"/>
    </source>
</evidence>
<name>X1MSE2_9ZZZZ</name>
<evidence type="ECO:0000256" key="1">
    <source>
        <dbReference type="ARBA" id="ARBA00006056"/>
    </source>
</evidence>
<feature type="non-terminal residue" evidence="3">
    <location>
        <position position="1"/>
    </location>
</feature>
<organism evidence="3">
    <name type="scientific">marine sediment metagenome</name>
    <dbReference type="NCBI Taxonomy" id="412755"/>
    <lineage>
        <taxon>unclassified sequences</taxon>
        <taxon>metagenomes</taxon>
        <taxon>ecological metagenomes</taxon>
    </lineage>
</organism>
<evidence type="ECO:0008006" key="4">
    <source>
        <dbReference type="Google" id="ProtNLM"/>
    </source>
</evidence>
<gene>
    <name evidence="3" type="ORF">S06H3_11719</name>
</gene>
<reference evidence="3" key="1">
    <citation type="journal article" date="2014" name="Front. Microbiol.">
        <title>High frequency of phylogenetically diverse reductive dehalogenase-homologous genes in deep subseafloor sedimentary metagenomes.</title>
        <authorList>
            <person name="Kawai M."/>
            <person name="Futagami T."/>
            <person name="Toyoda A."/>
            <person name="Takaki Y."/>
            <person name="Nishi S."/>
            <person name="Hori S."/>
            <person name="Arai W."/>
            <person name="Tsubouchi T."/>
            <person name="Morono Y."/>
            <person name="Uchiyama I."/>
            <person name="Ito T."/>
            <person name="Fujiyama A."/>
            <person name="Inagaki F."/>
            <person name="Takami H."/>
        </authorList>
    </citation>
    <scope>NUCLEOTIDE SEQUENCE</scope>
    <source>
        <strain evidence="3">Expedition CK06-06</strain>
    </source>
</reference>
<dbReference type="PANTHER" id="PTHR11091">
    <property type="entry name" value="OXIDOREDUCTASE-RELATED"/>
    <property type="match status" value="1"/>
</dbReference>
<dbReference type="Gene3D" id="3.30.1370.60">
    <property type="entry name" value="Hypothetical oxidoreductase yiak, domain 2"/>
    <property type="match status" value="1"/>
</dbReference>
<dbReference type="InterPro" id="IPR043143">
    <property type="entry name" value="Mal/L-sulf/L-lact_DH-like_NADP"/>
</dbReference>
<dbReference type="InterPro" id="IPR036111">
    <property type="entry name" value="Mal/L-sulfo/L-lacto_DH-like_sf"/>
</dbReference>
<protein>
    <recommendedName>
        <fullName evidence="4">Ldh family oxidoreductase</fullName>
    </recommendedName>
</protein>
<comment type="similarity">
    <text evidence="1">Belongs to the LDH2/MDH2 oxidoreductase family.</text>
</comment>
<keyword evidence="2" id="KW-0560">Oxidoreductase</keyword>
<dbReference type="InterPro" id="IPR003767">
    <property type="entry name" value="Malate/L-lactate_DH-like"/>
</dbReference>
<comment type="caution">
    <text evidence="3">The sequence shown here is derived from an EMBL/GenBank/DDBJ whole genome shotgun (WGS) entry which is preliminary data.</text>
</comment>